<reference evidence="1" key="1">
    <citation type="submission" date="2018-02" db="EMBL/GenBank/DDBJ databases">
        <title>Rhizophora mucronata_Transcriptome.</title>
        <authorList>
            <person name="Meera S.P."/>
            <person name="Sreeshan A."/>
            <person name="Augustine A."/>
        </authorList>
    </citation>
    <scope>NUCLEOTIDE SEQUENCE</scope>
    <source>
        <tissue evidence="1">Leaf</tissue>
    </source>
</reference>
<name>A0A2P2QYG4_RHIMU</name>
<organism evidence="1">
    <name type="scientific">Rhizophora mucronata</name>
    <name type="common">Asiatic mangrove</name>
    <dbReference type="NCBI Taxonomy" id="61149"/>
    <lineage>
        <taxon>Eukaryota</taxon>
        <taxon>Viridiplantae</taxon>
        <taxon>Streptophyta</taxon>
        <taxon>Embryophyta</taxon>
        <taxon>Tracheophyta</taxon>
        <taxon>Spermatophyta</taxon>
        <taxon>Magnoliopsida</taxon>
        <taxon>eudicotyledons</taxon>
        <taxon>Gunneridae</taxon>
        <taxon>Pentapetalae</taxon>
        <taxon>rosids</taxon>
        <taxon>fabids</taxon>
        <taxon>Malpighiales</taxon>
        <taxon>Rhizophoraceae</taxon>
        <taxon>Rhizophora</taxon>
    </lineage>
</organism>
<dbReference type="EMBL" id="GGEC01091511">
    <property type="protein sequence ID" value="MBX71995.1"/>
    <property type="molecule type" value="Transcribed_RNA"/>
</dbReference>
<proteinExistence type="predicted"/>
<accession>A0A2P2QYG4</accession>
<protein>
    <submittedName>
        <fullName evidence="1">Uncharacterized protein</fullName>
    </submittedName>
</protein>
<sequence>MIKGQFAVQKS</sequence>
<evidence type="ECO:0000313" key="1">
    <source>
        <dbReference type="EMBL" id="MBX71995.1"/>
    </source>
</evidence>